<dbReference type="SUPFAM" id="SSF53756">
    <property type="entry name" value="UDP-Glycosyltransferase/glycogen phosphorylase"/>
    <property type="match status" value="1"/>
</dbReference>
<accession>A0A371X330</accession>
<evidence type="ECO:0000313" key="2">
    <source>
        <dbReference type="Proteomes" id="UP000264310"/>
    </source>
</evidence>
<dbReference type="Gene3D" id="3.40.50.2000">
    <property type="entry name" value="Glycogen Phosphorylase B"/>
    <property type="match status" value="1"/>
</dbReference>
<name>A0A371X330_9HYPH</name>
<dbReference type="RefSeq" id="WP_116683368.1">
    <property type="nucleotide sequence ID" value="NZ_QURL01000004.1"/>
</dbReference>
<dbReference type="GO" id="GO:0016740">
    <property type="term" value="F:transferase activity"/>
    <property type="evidence" value="ECO:0007669"/>
    <property type="project" value="UniProtKB-KW"/>
</dbReference>
<dbReference type="OrthoDB" id="9801609at2"/>
<evidence type="ECO:0000313" key="1">
    <source>
        <dbReference type="EMBL" id="RFC63638.1"/>
    </source>
</evidence>
<dbReference type="Proteomes" id="UP000264310">
    <property type="component" value="Unassembled WGS sequence"/>
</dbReference>
<reference evidence="1 2" key="1">
    <citation type="submission" date="2018-08" db="EMBL/GenBank/DDBJ databases">
        <title>Fulvimarina sp. 85, whole genome shotgun sequence.</title>
        <authorList>
            <person name="Tuo L."/>
        </authorList>
    </citation>
    <scope>NUCLEOTIDE SEQUENCE [LARGE SCALE GENOMIC DNA]</scope>
    <source>
        <strain evidence="1 2">85</strain>
    </source>
</reference>
<keyword evidence="1" id="KW-0808">Transferase</keyword>
<keyword evidence="2" id="KW-1185">Reference proteome</keyword>
<proteinExistence type="predicted"/>
<comment type="caution">
    <text evidence="1">The sequence shown here is derived from an EMBL/GenBank/DDBJ whole genome shotgun (WGS) entry which is preliminary data.</text>
</comment>
<protein>
    <submittedName>
        <fullName evidence="1">Glycosyltransferase family 1 protein</fullName>
    </submittedName>
</protein>
<dbReference type="EMBL" id="QURL01000004">
    <property type="protein sequence ID" value="RFC63638.1"/>
    <property type="molecule type" value="Genomic_DNA"/>
</dbReference>
<dbReference type="AlphaFoldDB" id="A0A371X330"/>
<sequence length="389" mass="41945">MTIFLSEAVGQERLPFGLNDGSESNARTHWKLLAEAYRRSFIAAGHTVTPVLRPEIYQSEIARRTLAIGPDDWHLCVKPVTHFRPFHGLTNVLVYDEPDPAFLDAVDPGSRTGALQDPFHLLRQADLVLCPTSHATRRLRAAGIERTATLPPMLSAPTVPVLDFGEAANGSERPVIFATASDREGMVRNLAPVIEGFVQARRHRSEIHLVVNVISGRTRSQADLRNEATQRIGFDCLDSAITFLSADPSGEARGDWLAGCDYFLWTGPSGGLPIPLCEAMLAAIPAMTITTGDLTEVLGETSTLAITIDGEAAVSSETSSKDAYSGVPGSFPTAHSIRKAILAAASTSPDDRRMMGETSRSVLAERYGLDAFRTASKDVARLIGENNPA</sequence>
<organism evidence="1 2">
    <name type="scientific">Fulvimarina endophytica</name>
    <dbReference type="NCBI Taxonomy" id="2293836"/>
    <lineage>
        <taxon>Bacteria</taxon>
        <taxon>Pseudomonadati</taxon>
        <taxon>Pseudomonadota</taxon>
        <taxon>Alphaproteobacteria</taxon>
        <taxon>Hyphomicrobiales</taxon>
        <taxon>Aurantimonadaceae</taxon>
        <taxon>Fulvimarina</taxon>
    </lineage>
</organism>
<gene>
    <name evidence="1" type="ORF">DYI37_11585</name>
</gene>